<protein>
    <submittedName>
        <fullName evidence="3">Uncharacterized protein</fullName>
    </submittedName>
</protein>
<organism evidence="3 4">
    <name type="scientific">Dactylellina haptotyla (strain CBS 200.50)</name>
    <name type="common">Nematode-trapping fungus</name>
    <name type="synonym">Monacrosporium haptotylum</name>
    <dbReference type="NCBI Taxonomy" id="1284197"/>
    <lineage>
        <taxon>Eukaryota</taxon>
        <taxon>Fungi</taxon>
        <taxon>Dikarya</taxon>
        <taxon>Ascomycota</taxon>
        <taxon>Pezizomycotina</taxon>
        <taxon>Orbiliomycetes</taxon>
        <taxon>Orbiliales</taxon>
        <taxon>Orbiliaceae</taxon>
        <taxon>Dactylellina</taxon>
    </lineage>
</organism>
<name>S8ASS0_DACHA</name>
<proteinExistence type="predicted"/>
<keyword evidence="2" id="KW-0812">Transmembrane</keyword>
<keyword evidence="2" id="KW-0472">Membrane</keyword>
<dbReference type="AlphaFoldDB" id="S8ASS0"/>
<reference evidence="3 4" key="1">
    <citation type="journal article" date="2013" name="PLoS Genet.">
        <title>Genomic mechanisms accounting for the adaptation to parasitism in nematode-trapping fungi.</title>
        <authorList>
            <person name="Meerupati T."/>
            <person name="Andersson K.M."/>
            <person name="Friman E."/>
            <person name="Kumar D."/>
            <person name="Tunlid A."/>
            <person name="Ahren D."/>
        </authorList>
    </citation>
    <scope>NUCLEOTIDE SEQUENCE [LARGE SCALE GENOMIC DNA]</scope>
    <source>
        <strain evidence="3 4">CBS 200.50</strain>
    </source>
</reference>
<sequence>MATFTSPGRSCATTTKSDPEKATPQPTQPAVSFLDAEISRTEGVIWTVSALFTILTVYTLIPFIYPEFATYWFPSFLAFATTAYPINYIKCHNNNTSHTTASSGFPSSSSSISSSSPSFLYKQVPNIEVPAYSPAQICPLYTATTQSSQSTFLKTILDVAFQGNFSVYTHPINMGILSPGSYKGEYVDLSPFFTGEYKSANVGGYPASINFLDSKKGKGKFAPTGGHGRFYERIRQGRMRSGMEAYLGRVMGCSVFVGETYDWNKIEAAHRFMGISEAEAGYFVKQVELAMVFVGVDKVHARDVADNLKERFERDGGYCTSQDALQSEKADRCRRPERVAVMKRQLRPQR</sequence>
<reference evidence="4" key="2">
    <citation type="submission" date="2013-04" db="EMBL/GenBank/DDBJ databases">
        <title>Genomic mechanisms accounting for the adaptation to parasitism in nematode-trapping fungi.</title>
        <authorList>
            <person name="Ahren D.G."/>
        </authorList>
    </citation>
    <scope>NUCLEOTIDE SEQUENCE [LARGE SCALE GENOMIC DNA]</scope>
    <source>
        <strain evidence="4">CBS 200.50</strain>
    </source>
</reference>
<feature type="region of interest" description="Disordered" evidence="1">
    <location>
        <begin position="1"/>
        <end position="27"/>
    </location>
</feature>
<feature type="transmembrane region" description="Helical" evidence="2">
    <location>
        <begin position="71"/>
        <end position="89"/>
    </location>
</feature>
<dbReference type="OrthoDB" id="5430256at2759"/>
<feature type="compositionally biased region" description="Polar residues" evidence="1">
    <location>
        <begin position="1"/>
        <end position="16"/>
    </location>
</feature>
<dbReference type="Proteomes" id="UP000015100">
    <property type="component" value="Unassembled WGS sequence"/>
</dbReference>
<evidence type="ECO:0000256" key="2">
    <source>
        <dbReference type="SAM" id="Phobius"/>
    </source>
</evidence>
<evidence type="ECO:0000313" key="4">
    <source>
        <dbReference type="Proteomes" id="UP000015100"/>
    </source>
</evidence>
<keyword evidence="4" id="KW-1185">Reference proteome</keyword>
<accession>S8ASS0</accession>
<gene>
    <name evidence="3" type="ORF">H072_1925</name>
</gene>
<dbReference type="HOGENOM" id="CLU_792314_0_0_1"/>
<dbReference type="STRING" id="1284197.S8ASS0"/>
<comment type="caution">
    <text evidence="3">The sequence shown here is derived from an EMBL/GenBank/DDBJ whole genome shotgun (WGS) entry which is preliminary data.</text>
</comment>
<evidence type="ECO:0000313" key="3">
    <source>
        <dbReference type="EMBL" id="EPS44041.1"/>
    </source>
</evidence>
<evidence type="ECO:0000256" key="1">
    <source>
        <dbReference type="SAM" id="MobiDB-lite"/>
    </source>
</evidence>
<keyword evidence="2" id="KW-1133">Transmembrane helix</keyword>
<dbReference type="EMBL" id="AQGS01000059">
    <property type="protein sequence ID" value="EPS44041.1"/>
    <property type="molecule type" value="Genomic_DNA"/>
</dbReference>
<feature type="transmembrane region" description="Helical" evidence="2">
    <location>
        <begin position="44"/>
        <end position="65"/>
    </location>
</feature>